<feature type="compositionally biased region" description="Polar residues" evidence="7">
    <location>
        <begin position="59"/>
        <end position="70"/>
    </location>
</feature>
<evidence type="ECO:0000313" key="10">
    <source>
        <dbReference type="Proteomes" id="UP000536711"/>
    </source>
</evidence>
<name>A0A8H4NKJ6_9HYPO</name>
<dbReference type="SUPFAM" id="SSF57701">
    <property type="entry name" value="Zn2/Cys6 DNA-binding domain"/>
    <property type="match status" value="1"/>
</dbReference>
<evidence type="ECO:0000256" key="1">
    <source>
        <dbReference type="ARBA" id="ARBA00000966"/>
    </source>
</evidence>
<dbReference type="Pfam" id="PF11951">
    <property type="entry name" value="Fungal_trans_2"/>
    <property type="match status" value="1"/>
</dbReference>
<dbReference type="EC" id="3.2.1.4" evidence="3"/>
<dbReference type="PROSITE" id="PS00659">
    <property type="entry name" value="GLYCOSYL_HYDROL_F5"/>
    <property type="match status" value="1"/>
</dbReference>
<reference evidence="9 10" key="1">
    <citation type="submission" date="2020-01" db="EMBL/GenBank/DDBJ databases">
        <title>Identification and distribution of gene clusters putatively required for synthesis of sphingolipid metabolism inhibitors in phylogenetically diverse species of the filamentous fungus Fusarium.</title>
        <authorList>
            <person name="Kim H.-S."/>
            <person name="Busman M."/>
            <person name="Brown D.W."/>
            <person name="Divon H."/>
            <person name="Uhlig S."/>
            <person name="Proctor R.H."/>
        </authorList>
    </citation>
    <scope>NUCLEOTIDE SEQUENCE [LARGE SCALE GENOMIC DNA]</scope>
    <source>
        <strain evidence="9 10">NRRL 13308</strain>
    </source>
</reference>
<dbReference type="GO" id="GO:0008810">
    <property type="term" value="F:cellulase activity"/>
    <property type="evidence" value="ECO:0007669"/>
    <property type="project" value="UniProtKB-EC"/>
</dbReference>
<feature type="domain" description="Glycoside hydrolase family 5" evidence="8">
    <location>
        <begin position="561"/>
        <end position="819"/>
    </location>
</feature>
<keyword evidence="10" id="KW-1185">Reference proteome</keyword>
<feature type="compositionally biased region" description="Basic residues" evidence="7">
    <location>
        <begin position="71"/>
        <end position="83"/>
    </location>
</feature>
<dbReference type="InterPro" id="IPR021858">
    <property type="entry name" value="Fun_TF"/>
</dbReference>
<dbReference type="CDD" id="cd00067">
    <property type="entry name" value="GAL4"/>
    <property type="match status" value="1"/>
</dbReference>
<evidence type="ECO:0000256" key="7">
    <source>
        <dbReference type="SAM" id="MobiDB-lite"/>
    </source>
</evidence>
<dbReference type="GO" id="GO:0008270">
    <property type="term" value="F:zinc ion binding"/>
    <property type="evidence" value="ECO:0007669"/>
    <property type="project" value="InterPro"/>
</dbReference>
<feature type="compositionally biased region" description="Polar residues" evidence="7">
    <location>
        <begin position="35"/>
        <end position="46"/>
    </location>
</feature>
<sequence>MTISMTYEAPAPKTRPREIHNSALTSSHFGLPQKALTSENGSPSDNKLQHANDGDKDMSSQPNGSMTSSIHPRKQPRRSKGCLTCRKRRVKCDEQRPAYPEPQSRNALTQRRDFKQIPVTIDLHGFKNDVVISFFVKNLFVLVKSPLGDGSSILNIFSGEADSTAGMSGLCVAEAFFSSIHCIPEMRVHASALYGKAVQKLKADLGTRTEASSSLPHATIWSALFLGVYEMISSDSMSNWLQHCHGVAALMNAAKPIVQINRSFISIGAMANRKRTFLEQDEWKHIPWALQPMSKTMGDYLQDILCDIPGMMEDVDNLPDANSVSVSANFISQKLHASFERVNTLRIAWNFMHPHCCWRKETARESSELHHETLEQFLCFSDLERAIEFVYFNTTHLILHSILGRLISLHNSHCVFDAGISSDGNHFQEASVLVFWNHENRSYGKDIYYERTFHWGADLREILRAALLCLRPQLHPLIAAKGSIPSRSLDQVYHVAKVFPFIVVMQLKTFTFLFAAQTAVASQVKWAGVNLFGLANDVNVLGSAYNTFLDLSCKPSYHSYPYINTVEDYKSWHDKGFNLFRIAMAWQHVQTSLGGSLNETNMEAVDKLVEAITNDGGQAILDIHNYARWYCVVIDQPEVSFLNPNITVTNDHFADLWTKLAERYKSNPKVIFQLMNEPHDLDIAKWGATNQAAILAIRNVTDKQKILVSGTQFARLVDWEAFSQPGIGPGLIQDPANNTLYDFHQYFDDIGGAYGLCEPWSGFMKRFEAVTRILRRNGFQGMVTEFGGGPFTQCAETIQSMLAFLDCNSDVWYGWTAWGSFNEGSDLYLSLDKNSTYNLVTRTLEKFVPK</sequence>
<dbReference type="EMBL" id="JAADJF010000111">
    <property type="protein sequence ID" value="KAF4438555.1"/>
    <property type="molecule type" value="Genomic_DNA"/>
</dbReference>
<comment type="catalytic activity">
    <reaction evidence="1">
        <text>Endohydrolysis of (1-&gt;4)-beta-D-glucosidic linkages in cellulose, lichenin and cereal beta-D-glucans.</text>
        <dbReference type="EC" id="3.2.1.4"/>
    </reaction>
</comment>
<feature type="compositionally biased region" description="Basic and acidic residues" evidence="7">
    <location>
        <begin position="47"/>
        <end position="58"/>
    </location>
</feature>
<dbReference type="SUPFAM" id="SSF51445">
    <property type="entry name" value="(Trans)glycosidases"/>
    <property type="match status" value="1"/>
</dbReference>
<dbReference type="GO" id="GO:0009251">
    <property type="term" value="P:glucan catabolic process"/>
    <property type="evidence" value="ECO:0007669"/>
    <property type="project" value="TreeGrafter"/>
</dbReference>
<dbReference type="Proteomes" id="UP000536711">
    <property type="component" value="Unassembled WGS sequence"/>
</dbReference>
<evidence type="ECO:0000313" key="9">
    <source>
        <dbReference type="EMBL" id="KAF4438555.1"/>
    </source>
</evidence>
<evidence type="ECO:0000256" key="5">
    <source>
        <dbReference type="ARBA" id="ARBA00023242"/>
    </source>
</evidence>
<dbReference type="GO" id="GO:0000981">
    <property type="term" value="F:DNA-binding transcription factor activity, RNA polymerase II-specific"/>
    <property type="evidence" value="ECO:0007669"/>
    <property type="project" value="InterPro"/>
</dbReference>
<evidence type="ECO:0000256" key="2">
    <source>
        <dbReference type="ARBA" id="ARBA00005641"/>
    </source>
</evidence>
<dbReference type="Pfam" id="PF00150">
    <property type="entry name" value="Cellulase"/>
    <property type="match status" value="1"/>
</dbReference>
<dbReference type="OrthoDB" id="5823761at2759"/>
<dbReference type="InterPro" id="IPR001547">
    <property type="entry name" value="Glyco_hydro_5"/>
</dbReference>
<gene>
    <name evidence="9" type="ORF">FACUT_4830</name>
</gene>
<comment type="caution">
    <text evidence="9">The sequence shown here is derived from an EMBL/GenBank/DDBJ whole genome shotgun (WGS) entry which is preliminary data.</text>
</comment>
<accession>A0A8H4NKJ6</accession>
<dbReference type="Gene3D" id="3.20.20.80">
    <property type="entry name" value="Glycosidases"/>
    <property type="match status" value="1"/>
</dbReference>
<feature type="region of interest" description="Disordered" evidence="7">
    <location>
        <begin position="1"/>
        <end position="83"/>
    </location>
</feature>
<organism evidence="9 10">
    <name type="scientific">Fusarium acutatum</name>
    <dbReference type="NCBI Taxonomy" id="78861"/>
    <lineage>
        <taxon>Eukaryota</taxon>
        <taxon>Fungi</taxon>
        <taxon>Dikarya</taxon>
        <taxon>Ascomycota</taxon>
        <taxon>Pezizomycotina</taxon>
        <taxon>Sordariomycetes</taxon>
        <taxon>Hypocreomycetidae</taxon>
        <taxon>Hypocreales</taxon>
        <taxon>Nectriaceae</taxon>
        <taxon>Fusarium</taxon>
        <taxon>Fusarium fujikuroi species complex</taxon>
    </lineage>
</organism>
<dbReference type="InterPro" id="IPR036864">
    <property type="entry name" value="Zn2-C6_fun-type_DNA-bd_sf"/>
</dbReference>
<dbReference type="PANTHER" id="PTHR34142">
    <property type="entry name" value="ENDO-BETA-1,4-GLUCANASE A"/>
    <property type="match status" value="1"/>
</dbReference>
<evidence type="ECO:0000256" key="4">
    <source>
        <dbReference type="ARBA" id="ARBA00022801"/>
    </source>
</evidence>
<keyword evidence="4" id="KW-0378">Hydrolase</keyword>
<dbReference type="PANTHER" id="PTHR34142:SF5">
    <property type="entry name" value="CBM1 DOMAIN-CONTAINING PROTEIN"/>
    <property type="match status" value="1"/>
</dbReference>
<evidence type="ECO:0000256" key="3">
    <source>
        <dbReference type="ARBA" id="ARBA00012601"/>
    </source>
</evidence>
<comment type="similarity">
    <text evidence="2">Belongs to the glycosyl hydrolase 5 (cellulase A) family.</text>
</comment>
<keyword evidence="5" id="KW-0539">Nucleus</keyword>
<evidence type="ECO:0000256" key="6">
    <source>
        <dbReference type="ARBA" id="ARBA00023295"/>
    </source>
</evidence>
<dbReference type="InterPro" id="IPR017853">
    <property type="entry name" value="GH"/>
</dbReference>
<dbReference type="InterPro" id="IPR001138">
    <property type="entry name" value="Zn2Cys6_DnaBD"/>
</dbReference>
<dbReference type="InterPro" id="IPR018087">
    <property type="entry name" value="Glyco_hydro_5_CS"/>
</dbReference>
<evidence type="ECO:0000259" key="8">
    <source>
        <dbReference type="Pfam" id="PF00150"/>
    </source>
</evidence>
<protein>
    <recommendedName>
        <fullName evidence="3">cellulase</fullName>
        <ecNumber evidence="3">3.2.1.4</ecNumber>
    </recommendedName>
</protein>
<proteinExistence type="inferred from homology"/>
<dbReference type="AlphaFoldDB" id="A0A8H4NKJ6"/>
<keyword evidence="6" id="KW-0326">Glycosidase</keyword>